<evidence type="ECO:0000313" key="2">
    <source>
        <dbReference type="Proteomes" id="UP000237105"/>
    </source>
</evidence>
<dbReference type="AlphaFoldDB" id="A0A2P5BYI7"/>
<name>A0A2P5BYI7_PARAD</name>
<sequence>RKISVKAPDDCFANANHEWGPHIIKCRVGVAESPPGYRWSLKYYCVVYLIRGFDLIVPQVSTTDRWIISYD</sequence>
<dbReference type="Proteomes" id="UP000237105">
    <property type="component" value="Unassembled WGS sequence"/>
</dbReference>
<dbReference type="EMBL" id="JXTB01000202">
    <property type="protein sequence ID" value="PON53826.1"/>
    <property type="molecule type" value="Genomic_DNA"/>
</dbReference>
<evidence type="ECO:0000313" key="1">
    <source>
        <dbReference type="EMBL" id="PON53826.1"/>
    </source>
</evidence>
<accession>A0A2P5BYI7</accession>
<organism evidence="1 2">
    <name type="scientific">Parasponia andersonii</name>
    <name type="common">Sponia andersonii</name>
    <dbReference type="NCBI Taxonomy" id="3476"/>
    <lineage>
        <taxon>Eukaryota</taxon>
        <taxon>Viridiplantae</taxon>
        <taxon>Streptophyta</taxon>
        <taxon>Embryophyta</taxon>
        <taxon>Tracheophyta</taxon>
        <taxon>Spermatophyta</taxon>
        <taxon>Magnoliopsida</taxon>
        <taxon>eudicotyledons</taxon>
        <taxon>Gunneridae</taxon>
        <taxon>Pentapetalae</taxon>
        <taxon>rosids</taxon>
        <taxon>fabids</taxon>
        <taxon>Rosales</taxon>
        <taxon>Cannabaceae</taxon>
        <taxon>Parasponia</taxon>
    </lineage>
</organism>
<feature type="non-terminal residue" evidence="1">
    <location>
        <position position="1"/>
    </location>
</feature>
<dbReference type="OrthoDB" id="10397777at2759"/>
<proteinExistence type="predicted"/>
<protein>
    <submittedName>
        <fullName evidence="1">Uncharacterized protein</fullName>
    </submittedName>
</protein>
<reference evidence="2" key="1">
    <citation type="submission" date="2016-06" db="EMBL/GenBank/DDBJ databases">
        <title>Parallel loss of symbiosis genes in relatives of nitrogen-fixing non-legume Parasponia.</title>
        <authorList>
            <person name="Van Velzen R."/>
            <person name="Holmer R."/>
            <person name="Bu F."/>
            <person name="Rutten L."/>
            <person name="Van Zeijl A."/>
            <person name="Liu W."/>
            <person name="Santuari L."/>
            <person name="Cao Q."/>
            <person name="Sharma T."/>
            <person name="Shen D."/>
            <person name="Roswanjaya Y."/>
            <person name="Wardhani T."/>
            <person name="Kalhor M.S."/>
            <person name="Jansen J."/>
            <person name="Van den Hoogen J."/>
            <person name="Gungor B."/>
            <person name="Hartog M."/>
            <person name="Hontelez J."/>
            <person name="Verver J."/>
            <person name="Yang W.-C."/>
            <person name="Schijlen E."/>
            <person name="Repin R."/>
            <person name="Schilthuizen M."/>
            <person name="Schranz E."/>
            <person name="Heidstra R."/>
            <person name="Miyata K."/>
            <person name="Fedorova E."/>
            <person name="Kohlen W."/>
            <person name="Bisseling T."/>
            <person name="Smit S."/>
            <person name="Geurts R."/>
        </authorList>
    </citation>
    <scope>NUCLEOTIDE SEQUENCE [LARGE SCALE GENOMIC DNA]</scope>
    <source>
        <strain evidence="2">cv. WU1-14</strain>
    </source>
</reference>
<gene>
    <name evidence="1" type="ORF">PanWU01x14_199880</name>
</gene>
<comment type="caution">
    <text evidence="1">The sequence shown here is derived from an EMBL/GenBank/DDBJ whole genome shotgun (WGS) entry which is preliminary data.</text>
</comment>
<keyword evidence="2" id="KW-1185">Reference proteome</keyword>